<dbReference type="GO" id="GO:0032259">
    <property type="term" value="P:methylation"/>
    <property type="evidence" value="ECO:0007669"/>
    <property type="project" value="UniProtKB-KW"/>
</dbReference>
<dbReference type="GO" id="GO:0008757">
    <property type="term" value="F:S-adenosylmethionine-dependent methyltransferase activity"/>
    <property type="evidence" value="ECO:0007669"/>
    <property type="project" value="InterPro"/>
</dbReference>
<dbReference type="SUPFAM" id="SSF53335">
    <property type="entry name" value="S-adenosyl-L-methionine-dependent methyltransferases"/>
    <property type="match status" value="1"/>
</dbReference>
<dbReference type="Proteomes" id="UP000030786">
    <property type="component" value="Chromosome"/>
</dbReference>
<protein>
    <submittedName>
        <fullName evidence="2">Methyltransferase type 11</fullName>
    </submittedName>
</protein>
<dbReference type="GeneID" id="78061684"/>
<dbReference type="CDD" id="cd02440">
    <property type="entry name" value="AdoMet_MTases"/>
    <property type="match status" value="1"/>
</dbReference>
<dbReference type="RefSeq" id="WP_029446233.1">
    <property type="nucleotide sequence ID" value="NZ_CP009976.1"/>
</dbReference>
<evidence type="ECO:0000259" key="1">
    <source>
        <dbReference type="Pfam" id="PF08241"/>
    </source>
</evidence>
<accession>A0AAU8RH62</accession>
<reference evidence="2 3" key="1">
    <citation type="journal article" date="2014" name="Environ. Microbiol.">
        <title>Contrasting genomic patterns and infection strategies of two co-existing Bacteroidetes podovirus genera.</title>
        <authorList>
            <person name="Holmfeldt K."/>
            <person name="Howard-Varona C."/>
            <person name="Solonenko N."/>
            <person name="Sullivan M.B."/>
        </authorList>
    </citation>
    <scope>NUCLEOTIDE SEQUENCE [LARGE SCALE GENOMIC DNA]</scope>
    <source>
        <strain evidence="2 3">18</strain>
    </source>
</reference>
<dbReference type="InterPro" id="IPR029063">
    <property type="entry name" value="SAM-dependent_MTases_sf"/>
</dbReference>
<proteinExistence type="predicted"/>
<evidence type="ECO:0000313" key="3">
    <source>
        <dbReference type="Proteomes" id="UP000030786"/>
    </source>
</evidence>
<dbReference type="KEGG" id="cbat:M666_13145"/>
<evidence type="ECO:0000313" key="2">
    <source>
        <dbReference type="EMBL" id="AIZ42441.1"/>
    </source>
</evidence>
<dbReference type="PANTHER" id="PTHR43861">
    <property type="entry name" value="TRANS-ACONITATE 2-METHYLTRANSFERASE-RELATED"/>
    <property type="match status" value="1"/>
</dbReference>
<dbReference type="AlphaFoldDB" id="A0AAU8RH62"/>
<sequence length="207" mass="23864">MSIKKAYNDWAEGYDINSNKTIDLDKKASMETLRNFNFSKVIELGCGTGKNTAFLLEKADEIIALDFSENMLAKAKEKIKDERVVFKKRDITTSWNIKNDFADLVTCSLILEHIKDLNLVFKQVSETLKNDGIFFVSELHPFKQYSGSKARYETEEGTQELETHVHHISEYIAVAEKNGLKLMELKEWFDEDNKSEIPRLIGLVFQN</sequence>
<dbReference type="Gene3D" id="3.40.50.150">
    <property type="entry name" value="Vaccinia Virus protein VP39"/>
    <property type="match status" value="1"/>
</dbReference>
<keyword evidence="2" id="KW-0489">Methyltransferase</keyword>
<feature type="domain" description="Methyltransferase type 11" evidence="1">
    <location>
        <begin position="43"/>
        <end position="136"/>
    </location>
</feature>
<gene>
    <name evidence="2" type="ORF">M666_13145</name>
</gene>
<dbReference type="Pfam" id="PF08241">
    <property type="entry name" value="Methyltransf_11"/>
    <property type="match status" value="1"/>
</dbReference>
<keyword evidence="2" id="KW-0808">Transferase</keyword>
<name>A0AAU8RH62_9FLAO</name>
<organism evidence="2 3">
    <name type="scientific">Cellulophaga baltica 18</name>
    <dbReference type="NCBI Taxonomy" id="1348584"/>
    <lineage>
        <taxon>Bacteria</taxon>
        <taxon>Pseudomonadati</taxon>
        <taxon>Bacteroidota</taxon>
        <taxon>Flavobacteriia</taxon>
        <taxon>Flavobacteriales</taxon>
        <taxon>Flavobacteriaceae</taxon>
        <taxon>Cellulophaga</taxon>
    </lineage>
</organism>
<dbReference type="EMBL" id="CP009976">
    <property type="protein sequence ID" value="AIZ42441.1"/>
    <property type="molecule type" value="Genomic_DNA"/>
</dbReference>
<dbReference type="InterPro" id="IPR013216">
    <property type="entry name" value="Methyltransf_11"/>
</dbReference>